<dbReference type="KEGG" id="qsa:O6P43_001340"/>
<evidence type="ECO:0000256" key="1">
    <source>
        <dbReference type="PROSITE-ProRule" id="PRU00176"/>
    </source>
</evidence>
<feature type="region of interest" description="Disordered" evidence="2">
    <location>
        <begin position="79"/>
        <end position="104"/>
    </location>
</feature>
<name>A0AAD7VNC4_QUISA</name>
<evidence type="ECO:0000313" key="4">
    <source>
        <dbReference type="EMBL" id="KAJ7982192.1"/>
    </source>
</evidence>
<dbReference type="EMBL" id="JARAOO010000001">
    <property type="protein sequence ID" value="KAJ7982192.1"/>
    <property type="molecule type" value="Genomic_DNA"/>
</dbReference>
<dbReference type="Proteomes" id="UP001163823">
    <property type="component" value="Chromosome 1"/>
</dbReference>
<dbReference type="AlphaFoldDB" id="A0AAD7VNC4"/>
<comment type="caution">
    <text evidence="4">The sequence shown here is derived from an EMBL/GenBank/DDBJ whole genome shotgun (WGS) entry which is preliminary data.</text>
</comment>
<dbReference type="GO" id="GO:0008143">
    <property type="term" value="F:poly(A) binding"/>
    <property type="evidence" value="ECO:0007669"/>
    <property type="project" value="InterPro"/>
</dbReference>
<dbReference type="PANTHER" id="PTHR14738:SF32">
    <property type="entry name" value="RNA BINDING (RRM_RBD_RNP MOTIFS) FAMILY PROTEIN"/>
    <property type="match status" value="1"/>
</dbReference>
<feature type="compositionally biased region" description="Polar residues" evidence="2">
    <location>
        <begin position="322"/>
        <end position="334"/>
    </location>
</feature>
<dbReference type="SUPFAM" id="SSF54928">
    <property type="entry name" value="RNA-binding domain, RBD"/>
    <property type="match status" value="1"/>
</dbReference>
<proteinExistence type="predicted"/>
<reference evidence="4 5" key="1">
    <citation type="journal article" date="2023" name="Science">
        <title>Elucidation of the pathway for biosynthesis of saponin adjuvants from the soapbark tree.</title>
        <authorList>
            <person name="Reed J."/>
            <person name="Orme A."/>
            <person name="El-Demerdash A."/>
            <person name="Owen C."/>
            <person name="Martin L.B.B."/>
            <person name="Misra R.C."/>
            <person name="Kikuchi S."/>
            <person name="Rejzek M."/>
            <person name="Martin A.C."/>
            <person name="Harkess A."/>
            <person name="Leebens-Mack J."/>
            <person name="Louveau T."/>
            <person name="Stephenson M.J."/>
            <person name="Osbourn A."/>
        </authorList>
    </citation>
    <scope>NUCLEOTIDE SEQUENCE [LARGE SCALE GENOMIC DNA]</scope>
    <source>
        <strain evidence="4">S10</strain>
    </source>
</reference>
<dbReference type="InterPro" id="IPR040366">
    <property type="entry name" value="Nab2/ZC3H14"/>
</dbReference>
<protein>
    <submittedName>
        <fullName evidence="4">Polyadenylate-binding protein 2</fullName>
    </submittedName>
</protein>
<feature type="region of interest" description="Disordered" evidence="2">
    <location>
        <begin position="1"/>
        <end position="34"/>
    </location>
</feature>
<organism evidence="4 5">
    <name type="scientific">Quillaja saponaria</name>
    <name type="common">Soap bark tree</name>
    <dbReference type="NCBI Taxonomy" id="32244"/>
    <lineage>
        <taxon>Eukaryota</taxon>
        <taxon>Viridiplantae</taxon>
        <taxon>Streptophyta</taxon>
        <taxon>Embryophyta</taxon>
        <taxon>Tracheophyta</taxon>
        <taxon>Spermatophyta</taxon>
        <taxon>Magnoliopsida</taxon>
        <taxon>eudicotyledons</taxon>
        <taxon>Gunneridae</taxon>
        <taxon>Pentapetalae</taxon>
        <taxon>rosids</taxon>
        <taxon>fabids</taxon>
        <taxon>Fabales</taxon>
        <taxon>Quillajaceae</taxon>
        <taxon>Quillaja</taxon>
    </lineage>
</organism>
<dbReference type="SMART" id="SM00360">
    <property type="entry name" value="RRM"/>
    <property type="match status" value="1"/>
</dbReference>
<keyword evidence="1" id="KW-0694">RNA-binding</keyword>
<accession>A0AAD7VNC4</accession>
<gene>
    <name evidence="4" type="ORF">O6P43_001340</name>
</gene>
<sequence>MKLPKETLYQGFQDGENDSHHLASESARGKSNTLLRNRHNKEWKGLVREAAESPQLGSSELNTIDLEEKAQHKVNHGQRSPFFEHPVQRKRNWPDDKQSTQRDTISQVTIDAPRRILQFAVRDAVATLRPSNLASPVQPKLKRLRSVVSTSTGESSLSDRPKRIQSVTTVPHLMETMIKAVAEAAEDVKKVKSSGSVFDRLSRASQLEDNGKIQDPLYPQRSGYSGECVADMTMLESEALFPSSDSTSDGEGYANVNVVGRVMTSASQIGTSDGNKVNISVNVNTWKPPHYQEPRAVTEGDGHKSVEDSVTGASRQGVLATKESSNPIKVSNGSAKLAADTQKESQKTQSFTPSLHAAGRPLEDVDARTIFVSNVHFAATKDSLSRHFNKFGEVLKAIIVTDAATGQPTGSAYVEFMRKEAADNALTLDGTSFMSWILKVVRRTAAQQESPPVMTWPRIPRGSTFATARFSRGSFARGISGAFRPRSPIILGARSMQWKRDAQVNPADGGTSFSASSFSAPATRSFTYVRTESKPAGS</sequence>
<dbReference type="PROSITE" id="PS50102">
    <property type="entry name" value="RRM"/>
    <property type="match status" value="1"/>
</dbReference>
<dbReference type="GO" id="GO:0005737">
    <property type="term" value="C:cytoplasm"/>
    <property type="evidence" value="ECO:0007669"/>
    <property type="project" value="TreeGrafter"/>
</dbReference>
<evidence type="ECO:0000256" key="2">
    <source>
        <dbReference type="SAM" id="MobiDB-lite"/>
    </source>
</evidence>
<dbReference type="PANTHER" id="PTHR14738">
    <property type="entry name" value="ZINC FINGER CCCH DOMAIN-CONTAINING PROTEIN 14"/>
    <property type="match status" value="1"/>
</dbReference>
<evidence type="ECO:0000313" key="5">
    <source>
        <dbReference type="Proteomes" id="UP001163823"/>
    </source>
</evidence>
<feature type="region of interest" description="Disordered" evidence="2">
    <location>
        <begin position="285"/>
        <end position="352"/>
    </location>
</feature>
<dbReference type="Pfam" id="PF00076">
    <property type="entry name" value="RRM_1"/>
    <property type="match status" value="1"/>
</dbReference>
<dbReference type="Gene3D" id="3.30.70.330">
    <property type="match status" value="1"/>
</dbReference>
<dbReference type="InterPro" id="IPR012677">
    <property type="entry name" value="Nucleotide-bd_a/b_plait_sf"/>
</dbReference>
<dbReference type="GO" id="GO:0043488">
    <property type="term" value="P:regulation of mRNA stability"/>
    <property type="evidence" value="ECO:0007669"/>
    <property type="project" value="InterPro"/>
</dbReference>
<feature type="compositionally biased region" description="Basic and acidic residues" evidence="2">
    <location>
        <begin position="290"/>
        <end position="307"/>
    </location>
</feature>
<dbReference type="InterPro" id="IPR000504">
    <property type="entry name" value="RRM_dom"/>
</dbReference>
<keyword evidence="5" id="KW-1185">Reference proteome</keyword>
<evidence type="ECO:0000259" key="3">
    <source>
        <dbReference type="PROSITE" id="PS50102"/>
    </source>
</evidence>
<dbReference type="InterPro" id="IPR035979">
    <property type="entry name" value="RBD_domain_sf"/>
</dbReference>
<dbReference type="GO" id="GO:0005634">
    <property type="term" value="C:nucleus"/>
    <property type="evidence" value="ECO:0007669"/>
    <property type="project" value="TreeGrafter"/>
</dbReference>
<feature type="domain" description="RRM" evidence="3">
    <location>
        <begin position="368"/>
        <end position="445"/>
    </location>
</feature>